<dbReference type="Gene3D" id="3.40.525.10">
    <property type="entry name" value="CRAL-TRIO lipid binding domain"/>
    <property type="match status" value="1"/>
</dbReference>
<feature type="region of interest" description="Disordered" evidence="1">
    <location>
        <begin position="174"/>
        <end position="262"/>
    </location>
</feature>
<dbReference type="Pfam" id="PF03765">
    <property type="entry name" value="CRAL_TRIO_N"/>
    <property type="match status" value="1"/>
</dbReference>
<dbReference type="CDD" id="cd00170">
    <property type="entry name" value="SEC14"/>
    <property type="match status" value="1"/>
</dbReference>
<dbReference type="InterPro" id="IPR001251">
    <property type="entry name" value="CRAL-TRIO_dom"/>
</dbReference>
<name>A0AAD5RMM5_9PEZI</name>
<feature type="compositionally biased region" description="Basic and acidic residues" evidence="1">
    <location>
        <begin position="215"/>
        <end position="224"/>
    </location>
</feature>
<feature type="domain" description="CRAL-TRIO" evidence="3">
    <location>
        <begin position="354"/>
        <end position="517"/>
    </location>
</feature>
<dbReference type="PROSITE" id="PS50191">
    <property type="entry name" value="CRAL_TRIO"/>
    <property type="match status" value="1"/>
</dbReference>
<gene>
    <name evidence="4" type="ORF">MKZ38_004354</name>
</gene>
<evidence type="ECO:0000256" key="2">
    <source>
        <dbReference type="SAM" id="Phobius"/>
    </source>
</evidence>
<evidence type="ECO:0000256" key="1">
    <source>
        <dbReference type="SAM" id="MobiDB-lite"/>
    </source>
</evidence>
<proteinExistence type="predicted"/>
<evidence type="ECO:0000313" key="4">
    <source>
        <dbReference type="EMBL" id="KAJ2897841.1"/>
    </source>
</evidence>
<dbReference type="InterPro" id="IPR036865">
    <property type="entry name" value="CRAL-TRIO_dom_sf"/>
</dbReference>
<protein>
    <recommendedName>
        <fullName evidence="3">CRAL-TRIO domain-containing protein</fullName>
    </recommendedName>
</protein>
<feature type="region of interest" description="Disordered" evidence="1">
    <location>
        <begin position="609"/>
        <end position="634"/>
    </location>
</feature>
<keyword evidence="5" id="KW-1185">Reference proteome</keyword>
<dbReference type="SMART" id="SM00516">
    <property type="entry name" value="SEC14"/>
    <property type="match status" value="1"/>
</dbReference>
<organism evidence="4 5">
    <name type="scientific">Zalerion maritima</name>
    <dbReference type="NCBI Taxonomy" id="339359"/>
    <lineage>
        <taxon>Eukaryota</taxon>
        <taxon>Fungi</taxon>
        <taxon>Dikarya</taxon>
        <taxon>Ascomycota</taxon>
        <taxon>Pezizomycotina</taxon>
        <taxon>Sordariomycetes</taxon>
        <taxon>Lulworthiomycetidae</taxon>
        <taxon>Lulworthiales</taxon>
        <taxon>Lulworthiaceae</taxon>
        <taxon>Zalerion</taxon>
    </lineage>
</organism>
<feature type="compositionally biased region" description="Basic and acidic residues" evidence="1">
    <location>
        <begin position="613"/>
        <end position="634"/>
    </location>
</feature>
<dbReference type="SUPFAM" id="SSF46938">
    <property type="entry name" value="CRAL/TRIO N-terminal domain"/>
    <property type="match status" value="1"/>
</dbReference>
<dbReference type="Pfam" id="PF00650">
    <property type="entry name" value="CRAL_TRIO"/>
    <property type="match status" value="1"/>
</dbReference>
<feature type="compositionally biased region" description="Polar residues" evidence="1">
    <location>
        <begin position="34"/>
        <end position="46"/>
    </location>
</feature>
<dbReference type="PANTHER" id="PTHR46590:SF1">
    <property type="entry name" value="PHOSPHATIDYLINOSITOL TRANSFER PROTEIN CSR1"/>
    <property type="match status" value="1"/>
</dbReference>
<keyword evidence="2" id="KW-1133">Transmembrane helix</keyword>
<keyword evidence="2" id="KW-0472">Membrane</keyword>
<feature type="region of interest" description="Disordered" evidence="1">
    <location>
        <begin position="34"/>
        <end position="83"/>
    </location>
</feature>
<reference evidence="4" key="1">
    <citation type="submission" date="2022-07" db="EMBL/GenBank/DDBJ databases">
        <title>Draft genome sequence of Zalerion maritima ATCC 34329, a (micro)plastics degrading marine fungus.</title>
        <authorList>
            <person name="Paco A."/>
            <person name="Goncalves M.F.M."/>
            <person name="Rocha-Santos T.A.P."/>
            <person name="Alves A."/>
        </authorList>
    </citation>
    <scope>NUCLEOTIDE SEQUENCE</scope>
    <source>
        <strain evidence="4">ATCC 34329</strain>
    </source>
</reference>
<dbReference type="InterPro" id="IPR052432">
    <property type="entry name" value="PITP/CRAL-TRIO"/>
</dbReference>
<keyword evidence="2" id="KW-0812">Transmembrane</keyword>
<dbReference type="AlphaFoldDB" id="A0AAD5RMM5"/>
<dbReference type="EMBL" id="JAKWBI020000254">
    <property type="protein sequence ID" value="KAJ2897841.1"/>
    <property type="molecule type" value="Genomic_DNA"/>
</dbReference>
<dbReference type="PANTHER" id="PTHR46590">
    <property type="entry name" value="PHOSPHATIDYLINOSITOL TRANSFER PROTEIN CSR1-RELATED"/>
    <property type="match status" value="1"/>
</dbReference>
<evidence type="ECO:0000313" key="5">
    <source>
        <dbReference type="Proteomes" id="UP001201980"/>
    </source>
</evidence>
<sequence>MRALPRFGLPTRTLSQRPRGLHTERTFSAVTRATHKNPNWTPSRQYTLKHTHPNLRGGRLNSPSPRYSSASQSHPQGPHQSHEPHHHYLSLAFYFAPLYVTLACIGFVYFESTFHLELLQPEDEEEFSAMEILPGRPGNLTPEQDEKLRQLWAAIFKLCNVASEEELSAAMAEASISSPTTSTGPTPRLTMGAESIDKDGKTKKKRLGLFSRNKGGKDESEKETQIASPTPAALGADGSTSALKTTRRETTPLPPGTDAEDKYGQTKHFLETLEKQSPESIRSTIWGMVKHDHPDALVLRFLRARKWDVDKALVMLISTMNWRHEQMNVDDVIMKEGELFPAELEKAEDTPRQTKTLMRDFLSQIRMGKSFLHGVDRHGRPICVIRVRYHKAGEQCEESLERYTVYLIETARMVLAPPVDTATVVFDMTSFSMANMDYTPVKFMIKCFEANYPESLGAVLVHKAPWVFQGIWKIIRGWLDPVVASKVHFTNSAKDMEEFIAPEHIPKELEGKENWEYKYVEPVPGENDKMKDTATRDKLLQEREAQVTEYEQLTMKWIAKPDDETLRMERAAVAEKLRKGYWELDPFIRARSLYDRVGMLREGGEVVPYPEEGVEKEGEKANGEKKVAADDDVD</sequence>
<dbReference type="InterPro" id="IPR011074">
    <property type="entry name" value="CRAL/TRIO_N_dom"/>
</dbReference>
<feature type="compositionally biased region" description="Low complexity" evidence="1">
    <location>
        <begin position="174"/>
        <end position="187"/>
    </location>
</feature>
<dbReference type="SMART" id="SM01100">
    <property type="entry name" value="CRAL_TRIO_N"/>
    <property type="match status" value="1"/>
</dbReference>
<feature type="compositionally biased region" description="Low complexity" evidence="1">
    <location>
        <begin position="62"/>
        <end position="75"/>
    </location>
</feature>
<accession>A0AAD5RMM5</accession>
<feature type="transmembrane region" description="Helical" evidence="2">
    <location>
        <begin position="88"/>
        <end position="110"/>
    </location>
</feature>
<dbReference type="InterPro" id="IPR036273">
    <property type="entry name" value="CRAL/TRIO_N_dom_sf"/>
</dbReference>
<feature type="region of interest" description="Disordered" evidence="1">
    <location>
        <begin position="1"/>
        <end position="21"/>
    </location>
</feature>
<comment type="caution">
    <text evidence="4">The sequence shown here is derived from an EMBL/GenBank/DDBJ whole genome shotgun (WGS) entry which is preliminary data.</text>
</comment>
<dbReference type="SUPFAM" id="SSF52087">
    <property type="entry name" value="CRAL/TRIO domain"/>
    <property type="match status" value="1"/>
</dbReference>
<dbReference type="Proteomes" id="UP001201980">
    <property type="component" value="Unassembled WGS sequence"/>
</dbReference>
<evidence type="ECO:0000259" key="3">
    <source>
        <dbReference type="PROSITE" id="PS50191"/>
    </source>
</evidence>